<evidence type="ECO:0000256" key="1">
    <source>
        <dbReference type="ARBA" id="ARBA00009809"/>
    </source>
</evidence>
<sequence length="594" mass="67922">METFSIAQDFLLNGQPFKILSGAVHYFRIPREDWYHTLYNLKALGFNTVETYVPWNLHEAAEGVYDFQGELDLGGFLDLAQELGLYAIIRPSPYICAEWEFGGLPAWLLTKKIRIRSSDPAFLTYVERYYQRLGPILTQRQLQRGGPILLFQVENEYGSYGEDKAYLQQLKRLMEQEGWEMPFVTSDGSWLATLKAGTLVEEGILPTANFGSKAQENFGNLQAFMQEQGLEGPLMCMEFWLGWFNRWQEAIIKRDPEETVAAIMETIRLGSINLYMFHGGTNFGFMNGCSARGNRDLPQVTSYDYDALLDEVGNPTPKYYLLQEALHQWNPDLEQKEPLVKVLMESQTIKRKRSVSLWATLDKLATSQQSTYPMTMEELGQSLGYTLYRKQVAYDGQPQSYRLVDVSDRAQVFINLEHVVTQDQDSVGTPFDHDSQARYDQLDILVENQGRVNYGHKLLAPSQQKGIRTGVMKDLHFLTEWEQFPLAFDQDMLSKIDFAGDWESGQPGFHEFTFDLEEALSCYLDVSGFGKGFVSVNGHNLGRFWQVGPHLSLYLPAAFLNKGKNTLILFESEGMIQDRMQLGPRPLIKKDIEA</sequence>
<dbReference type="EMBL" id="JACBXX010000160">
    <property type="protein sequence ID" value="NYS97053.1"/>
    <property type="molecule type" value="Genomic_DNA"/>
</dbReference>
<dbReference type="PANTHER" id="PTHR23421">
    <property type="entry name" value="BETA-GALACTOSIDASE RELATED"/>
    <property type="match status" value="1"/>
</dbReference>
<dbReference type="InterPro" id="IPR026283">
    <property type="entry name" value="B-gal_1-like"/>
</dbReference>
<evidence type="ECO:0000313" key="10">
    <source>
        <dbReference type="EMBL" id="NYS97053.1"/>
    </source>
</evidence>
<name>A0A7Z0S4Z5_9STRE</name>
<dbReference type="AlphaFoldDB" id="A0A7Z0S4Z5"/>
<dbReference type="FunFam" id="3.20.20.80:FF:000116">
    <property type="entry name" value="Beta-galactosidase 3"/>
    <property type="match status" value="1"/>
</dbReference>
<dbReference type="Pfam" id="PF01301">
    <property type="entry name" value="Glyco_hydro_35"/>
    <property type="match status" value="1"/>
</dbReference>
<dbReference type="InterPro" id="IPR048912">
    <property type="entry name" value="BetaGal1-like_ABD1"/>
</dbReference>
<dbReference type="InterPro" id="IPR008979">
    <property type="entry name" value="Galactose-bd-like_sf"/>
</dbReference>
<feature type="active site" description="Proton donor" evidence="4">
    <location>
        <position position="156"/>
    </location>
</feature>
<accession>A0A7Z0S4Z5</accession>
<keyword evidence="2 5" id="KW-0378">Hydrolase</keyword>
<dbReference type="EC" id="3.2.1.23" evidence="5"/>
<feature type="domain" description="Beta-galactosidase 1-like first all-beta" evidence="8">
    <location>
        <begin position="373"/>
        <end position="486"/>
    </location>
</feature>
<dbReference type="Pfam" id="PF21317">
    <property type="entry name" value="BetaGal_ABD_1"/>
    <property type="match status" value="1"/>
</dbReference>
<protein>
    <recommendedName>
        <fullName evidence="5">Beta-galactosidase</fullName>
        <ecNumber evidence="5">3.2.1.23</ecNumber>
    </recommendedName>
</protein>
<dbReference type="InterPro" id="IPR048913">
    <property type="entry name" value="BetaGal_gal-bd"/>
</dbReference>
<dbReference type="InterPro" id="IPR019801">
    <property type="entry name" value="Glyco_hydro_35_CS"/>
</dbReference>
<keyword evidence="3 5" id="KW-0326">Glycosidase</keyword>
<reference evidence="10 11" key="1">
    <citation type="submission" date="2020-07" db="EMBL/GenBank/DDBJ databases">
        <title>MOT database genomes.</title>
        <authorList>
            <person name="Joseph S."/>
            <person name="Aduse-Opoku J."/>
            <person name="Hashim A."/>
            <person name="Wade W."/>
            <person name="Curtis M."/>
        </authorList>
    </citation>
    <scope>NUCLEOTIDE SEQUENCE [LARGE SCALE GENOMIC DNA]</scope>
    <source>
        <strain evidence="10 11">STR</strain>
    </source>
</reference>
<feature type="domain" description="Glycoside hydrolase 35 catalytic" evidence="7">
    <location>
        <begin position="10"/>
        <end position="327"/>
    </location>
</feature>
<dbReference type="PIRSF" id="PIRSF006336">
    <property type="entry name" value="B-gal"/>
    <property type="match status" value="1"/>
</dbReference>
<dbReference type="Proteomes" id="UP000589521">
    <property type="component" value="Unassembled WGS sequence"/>
</dbReference>
<evidence type="ECO:0000259" key="8">
    <source>
        <dbReference type="Pfam" id="PF21317"/>
    </source>
</evidence>
<dbReference type="InterPro" id="IPR031330">
    <property type="entry name" value="Gly_Hdrlase_35_cat"/>
</dbReference>
<dbReference type="SUPFAM" id="SSF49785">
    <property type="entry name" value="Galactose-binding domain-like"/>
    <property type="match status" value="1"/>
</dbReference>
<feature type="domain" description="Beta-galactosidase galactose-binding" evidence="9">
    <location>
        <begin position="507"/>
        <end position="565"/>
    </location>
</feature>
<evidence type="ECO:0000256" key="6">
    <source>
        <dbReference type="RuleBase" id="RU003679"/>
    </source>
</evidence>
<gene>
    <name evidence="10" type="ORF">HZY94_07695</name>
</gene>
<comment type="catalytic activity">
    <reaction evidence="5">
        <text>Hydrolysis of terminal non-reducing beta-D-galactose residues in beta-D-galactosides.</text>
        <dbReference type="EC" id="3.2.1.23"/>
    </reaction>
</comment>
<dbReference type="InterPro" id="IPR017853">
    <property type="entry name" value="GH"/>
</dbReference>
<comment type="similarity">
    <text evidence="1 6">Belongs to the glycosyl hydrolase 35 family.</text>
</comment>
<dbReference type="Pfam" id="PF21467">
    <property type="entry name" value="BetaGal_gal-bd"/>
    <property type="match status" value="1"/>
</dbReference>
<dbReference type="SUPFAM" id="SSF51445">
    <property type="entry name" value="(Trans)glycosidases"/>
    <property type="match status" value="1"/>
</dbReference>
<organism evidence="10 11">
    <name type="scientific">Streptococcus danieliae</name>
    <dbReference type="NCBI Taxonomy" id="747656"/>
    <lineage>
        <taxon>Bacteria</taxon>
        <taxon>Bacillati</taxon>
        <taxon>Bacillota</taxon>
        <taxon>Bacilli</taxon>
        <taxon>Lactobacillales</taxon>
        <taxon>Streptococcaceae</taxon>
        <taxon>Streptococcus</taxon>
    </lineage>
</organism>
<feature type="active site" description="Nucleophile" evidence="4">
    <location>
        <position position="238"/>
    </location>
</feature>
<evidence type="ECO:0000313" key="11">
    <source>
        <dbReference type="Proteomes" id="UP000589521"/>
    </source>
</evidence>
<evidence type="ECO:0000259" key="7">
    <source>
        <dbReference type="Pfam" id="PF01301"/>
    </source>
</evidence>
<evidence type="ECO:0000256" key="3">
    <source>
        <dbReference type="ARBA" id="ARBA00023295"/>
    </source>
</evidence>
<comment type="caution">
    <text evidence="10">The sequence shown here is derived from an EMBL/GenBank/DDBJ whole genome shotgun (WGS) entry which is preliminary data.</text>
</comment>
<dbReference type="GO" id="GO:0005975">
    <property type="term" value="P:carbohydrate metabolic process"/>
    <property type="evidence" value="ECO:0007669"/>
    <property type="project" value="InterPro"/>
</dbReference>
<evidence type="ECO:0000256" key="2">
    <source>
        <dbReference type="ARBA" id="ARBA00022801"/>
    </source>
</evidence>
<dbReference type="PROSITE" id="PS01182">
    <property type="entry name" value="GLYCOSYL_HYDROL_F35"/>
    <property type="match status" value="1"/>
</dbReference>
<dbReference type="GO" id="GO:0004565">
    <property type="term" value="F:beta-galactosidase activity"/>
    <property type="evidence" value="ECO:0007669"/>
    <property type="project" value="UniProtKB-EC"/>
</dbReference>
<dbReference type="InterPro" id="IPR001944">
    <property type="entry name" value="Glycoside_Hdrlase_35"/>
</dbReference>
<evidence type="ECO:0000259" key="9">
    <source>
        <dbReference type="Pfam" id="PF21467"/>
    </source>
</evidence>
<evidence type="ECO:0000256" key="4">
    <source>
        <dbReference type="PIRSR" id="PIRSR006336-1"/>
    </source>
</evidence>
<dbReference type="PRINTS" id="PR00742">
    <property type="entry name" value="GLHYDRLASE35"/>
</dbReference>
<evidence type="ECO:0000256" key="5">
    <source>
        <dbReference type="RuleBase" id="RU000675"/>
    </source>
</evidence>
<proteinExistence type="inferred from homology"/>
<dbReference type="Gene3D" id="2.60.120.260">
    <property type="entry name" value="Galactose-binding domain-like"/>
    <property type="match status" value="2"/>
</dbReference>
<dbReference type="Gene3D" id="3.20.20.80">
    <property type="entry name" value="Glycosidases"/>
    <property type="match status" value="1"/>
</dbReference>
<dbReference type="RefSeq" id="WP_179925700.1">
    <property type="nucleotide sequence ID" value="NZ_JACBXX010000160.1"/>
</dbReference>